<dbReference type="EMBL" id="PP891940">
    <property type="protein sequence ID" value="XDO01629.1"/>
    <property type="molecule type" value="Genomic_RNA"/>
</dbReference>
<sequence>MGTVSTRYGAGNLSGFPATDYTVRPSGLGLPNPEWSNIYTSSKLDVPKAKLRWGGSWIPYRNHIRKMIPYGPPFYSFGALSSDKTITEDERAELIRFLLCLRLWETTPGQKIMSPAAVWLLSLQKGAQAAEILDDHFSLTWRETEMESYNFAFPARFLPRFEEASDDIKWSLSSTYADPDELDDFRDTLRSLLEELEDYKGYIQLADDQVVLDDKSTSTSYLHQLETTLPHWEASLVTNVFETKKLDSLRCVVNVFPGGTRDTVIADKAANNSIRWIDRSVINILTYVPESAFTRSPTSFNRRKEDVVMTRGWHVLRDLKKCGLTYNSKDLFPIVKEELYRFMPDHRWERMNIFANMKIYDDDYVYSPRRGYGLGMANAVVTLCNIVIYRMIIERMNYGDLFDSFKSKGIFGNDDSDVVFYGRNTDNRKLAEHYLNHEHEIQGRLGNLTNLKKSVIKPYGLFYEEYGKPGWRTKEALVCNAIACAYLAPDIRVAKNYIFSQSDRFNSKWALSQLREVALFWGKEFFDPEVELKIHYEIGGWLDLRSCGLKTSTQDICDLLDKGQDPQYLGWIMQVCSRYITPPRPEFKTREEVKNALYEGQSFKSDSRIQLYTLGEKDLLSYYKRLTTFQRNFARRLETFNFRRAFPILKDRNELLKYLLKNAWHQIPWQISEETTWRNDLEVDVSSELATKDCADLRPENLIRYFLNPEETPYWLQTLPFKQDQKVEHDLLDIIVTCEMGQIFSASQFSNSGALPLFEYFTRRQVIPHISEEFGACKLIQAPDPVEHKLIYALSRHIKKKQKEENKAISLNIETDAWGDDQLIDQEAIEDFNFDEFLAECKDSLGIEETPDESPNITSQVESDFILTDETIDQLLEVDFDSYGMDNLGGFIASSRRAFHAEAAQSSDNGDDDVLDDDEGFGSFFD</sequence>
<evidence type="ECO:0000313" key="2">
    <source>
        <dbReference type="EMBL" id="XDO01629.1"/>
    </source>
</evidence>
<evidence type="ECO:0000256" key="1">
    <source>
        <dbReference type="SAM" id="MobiDB-lite"/>
    </source>
</evidence>
<feature type="region of interest" description="Disordered" evidence="1">
    <location>
        <begin position="903"/>
        <end position="926"/>
    </location>
</feature>
<accession>A0AB39JAV9</accession>
<protein>
    <submittedName>
        <fullName evidence="2">RNA-dependent RNA polymerase</fullName>
    </submittedName>
</protein>
<feature type="compositionally biased region" description="Acidic residues" evidence="1">
    <location>
        <begin position="909"/>
        <end position="920"/>
    </location>
</feature>
<reference evidence="2" key="1">
    <citation type="submission" date="2024-06" db="EMBL/GenBank/DDBJ databases">
        <title>Study of the virome of Pytophthora cinnamomi.</title>
        <authorList>
            <person name="Botella L."/>
            <person name="Jung T."/>
        </authorList>
    </citation>
    <scope>NUCLEOTIDE SEQUENCE</scope>
    <source>
        <strain evidence="2">Variant 3_Taiwanese</strain>
    </source>
</reference>
<organism evidence="2">
    <name type="scientific">Phytophthora cinnamomi ormycovirus 11-3</name>
    <dbReference type="NCBI Taxonomy" id="3239320"/>
    <lineage>
        <taxon>Viruses</taxon>
        <taxon>Riboviria</taxon>
        <taxon>Orthornavirae</taxon>
        <taxon>Orpoviricetes</taxon>
        <taxon>Bormycovirales</taxon>
        <taxon>Alphaormycoviridae</taxon>
        <taxon>Phormycovirus</taxon>
        <taxon>Phormycovirus quaphytophthorae</taxon>
    </lineage>
</organism>
<proteinExistence type="predicted"/>
<name>A0AB39JAV9_9VIRU</name>
<keyword evidence="2" id="KW-0548">Nucleotidyltransferase</keyword>
<dbReference type="GO" id="GO:0003968">
    <property type="term" value="F:RNA-directed RNA polymerase activity"/>
    <property type="evidence" value="ECO:0007669"/>
    <property type="project" value="UniProtKB-KW"/>
</dbReference>
<keyword evidence="2" id="KW-0808">Transferase</keyword>
<keyword evidence="2" id="KW-0696">RNA-directed RNA polymerase</keyword>